<evidence type="ECO:0000256" key="1">
    <source>
        <dbReference type="ARBA" id="ARBA00023125"/>
    </source>
</evidence>
<dbReference type="Pfam" id="PF00072">
    <property type="entry name" value="Response_reg"/>
    <property type="match status" value="1"/>
</dbReference>
<dbReference type="Pfam" id="PF00196">
    <property type="entry name" value="GerE"/>
    <property type="match status" value="1"/>
</dbReference>
<proteinExistence type="predicted"/>
<feature type="domain" description="HTH luxR-type" evidence="3">
    <location>
        <begin position="259"/>
        <end position="324"/>
    </location>
</feature>
<dbReference type="InterPro" id="IPR000792">
    <property type="entry name" value="Tscrpt_reg_LuxR_C"/>
</dbReference>
<keyword evidence="2" id="KW-0597">Phosphoprotein</keyword>
<dbReference type="SMART" id="SM00421">
    <property type="entry name" value="HTH_LUXR"/>
    <property type="match status" value="1"/>
</dbReference>
<protein>
    <submittedName>
        <fullName evidence="5">DNA-binding response regulator</fullName>
    </submittedName>
</protein>
<dbReference type="Gene3D" id="1.10.10.10">
    <property type="entry name" value="Winged helix-like DNA-binding domain superfamily/Winged helix DNA-binding domain"/>
    <property type="match status" value="1"/>
</dbReference>
<evidence type="ECO:0000313" key="6">
    <source>
        <dbReference type="Proteomes" id="UP001597295"/>
    </source>
</evidence>
<dbReference type="InterPro" id="IPR039420">
    <property type="entry name" value="WalR-like"/>
</dbReference>
<dbReference type="InterPro" id="IPR016032">
    <property type="entry name" value="Sig_transdc_resp-reg_C-effctor"/>
</dbReference>
<dbReference type="Gene3D" id="3.40.50.2300">
    <property type="match status" value="1"/>
</dbReference>
<dbReference type="InterPro" id="IPR036388">
    <property type="entry name" value="WH-like_DNA-bd_sf"/>
</dbReference>
<dbReference type="SUPFAM" id="SSF52172">
    <property type="entry name" value="CheY-like"/>
    <property type="match status" value="1"/>
</dbReference>
<keyword evidence="1 5" id="KW-0238">DNA-binding</keyword>
<name>A0ABW5DR44_9PROT</name>
<evidence type="ECO:0000259" key="4">
    <source>
        <dbReference type="PROSITE" id="PS50110"/>
    </source>
</evidence>
<keyword evidence="6" id="KW-1185">Reference proteome</keyword>
<organism evidence="5 6">
    <name type="scientific">Lacibacterium aquatile</name>
    <dbReference type="NCBI Taxonomy" id="1168082"/>
    <lineage>
        <taxon>Bacteria</taxon>
        <taxon>Pseudomonadati</taxon>
        <taxon>Pseudomonadota</taxon>
        <taxon>Alphaproteobacteria</taxon>
        <taxon>Rhodospirillales</taxon>
        <taxon>Rhodospirillaceae</taxon>
    </lineage>
</organism>
<evidence type="ECO:0000259" key="3">
    <source>
        <dbReference type="PROSITE" id="PS50043"/>
    </source>
</evidence>
<dbReference type="GO" id="GO:0003677">
    <property type="term" value="F:DNA binding"/>
    <property type="evidence" value="ECO:0007669"/>
    <property type="project" value="UniProtKB-KW"/>
</dbReference>
<dbReference type="SMART" id="SM00448">
    <property type="entry name" value="REC"/>
    <property type="match status" value="1"/>
</dbReference>
<feature type="domain" description="Response regulatory" evidence="4">
    <location>
        <begin position="9"/>
        <end position="126"/>
    </location>
</feature>
<dbReference type="PANTHER" id="PTHR43214:SF44">
    <property type="entry name" value="TWO-COMPONENT RESPONSE REGULATOR"/>
    <property type="match status" value="1"/>
</dbReference>
<reference evidence="6" key="1">
    <citation type="journal article" date="2019" name="Int. J. Syst. Evol. Microbiol.">
        <title>The Global Catalogue of Microorganisms (GCM) 10K type strain sequencing project: providing services to taxonomists for standard genome sequencing and annotation.</title>
        <authorList>
            <consortium name="The Broad Institute Genomics Platform"/>
            <consortium name="The Broad Institute Genome Sequencing Center for Infectious Disease"/>
            <person name="Wu L."/>
            <person name="Ma J."/>
        </authorList>
    </citation>
    <scope>NUCLEOTIDE SEQUENCE [LARGE SCALE GENOMIC DNA]</scope>
    <source>
        <strain evidence="6">CGMCC 1.19062</strain>
    </source>
</reference>
<dbReference type="SUPFAM" id="SSF46894">
    <property type="entry name" value="C-terminal effector domain of the bipartite response regulators"/>
    <property type="match status" value="1"/>
</dbReference>
<feature type="modified residue" description="4-aspartylphosphate" evidence="2">
    <location>
        <position position="60"/>
    </location>
</feature>
<sequence>MIARPTLARLLFVDDEPLIHEALSRQLYGYRNLWSIEFLNDPLQAERLIETERFDAMLVDYRMPGMNGLELCQKARAADPDLAVLMLTGHIDLDVALGAVNEGGIFRLYTKPCPLSDLVSGLEAAIQETRRHREQASILNLDAGSGTGPHAVFDITHEGQVRWMNREAARMLQSNVGLVMSTTGSVTPAVTGERRRFQLALAGVARTGTEESLSLETDDPDDKLLLTLTRNPAPSSGAPRSLTLIAVAKSRRPCVDANRLRGLFGLSEKEAQLAGLLAIGMSLTEAAEEIGLKESSARTYLKTIFAKMGVTRQPELVKVILTSTAVLASTAV</sequence>
<accession>A0ABW5DR44</accession>
<gene>
    <name evidence="5" type="ORF">ACFSM5_08445</name>
</gene>
<dbReference type="PROSITE" id="PS50110">
    <property type="entry name" value="RESPONSE_REGULATORY"/>
    <property type="match status" value="1"/>
</dbReference>
<dbReference type="RefSeq" id="WP_379875883.1">
    <property type="nucleotide sequence ID" value="NZ_JBHUIP010000006.1"/>
</dbReference>
<dbReference type="PANTHER" id="PTHR43214">
    <property type="entry name" value="TWO-COMPONENT RESPONSE REGULATOR"/>
    <property type="match status" value="1"/>
</dbReference>
<comment type="caution">
    <text evidence="5">The sequence shown here is derived from an EMBL/GenBank/DDBJ whole genome shotgun (WGS) entry which is preliminary data.</text>
</comment>
<evidence type="ECO:0000313" key="5">
    <source>
        <dbReference type="EMBL" id="MFD2262914.1"/>
    </source>
</evidence>
<dbReference type="EMBL" id="JBHUIP010000006">
    <property type="protein sequence ID" value="MFD2262914.1"/>
    <property type="molecule type" value="Genomic_DNA"/>
</dbReference>
<dbReference type="Proteomes" id="UP001597295">
    <property type="component" value="Unassembled WGS sequence"/>
</dbReference>
<dbReference type="PROSITE" id="PS50043">
    <property type="entry name" value="HTH_LUXR_2"/>
    <property type="match status" value="1"/>
</dbReference>
<dbReference type="InterPro" id="IPR011006">
    <property type="entry name" value="CheY-like_superfamily"/>
</dbReference>
<dbReference type="InterPro" id="IPR001789">
    <property type="entry name" value="Sig_transdc_resp-reg_receiver"/>
</dbReference>
<evidence type="ECO:0000256" key="2">
    <source>
        <dbReference type="PROSITE-ProRule" id="PRU00169"/>
    </source>
</evidence>